<protein>
    <submittedName>
        <fullName evidence="7">RDD family protein</fullName>
    </submittedName>
</protein>
<dbReference type="EMBL" id="AKFS01000085">
    <property type="protein sequence ID" value="EJF47372.1"/>
    <property type="molecule type" value="Genomic_DNA"/>
</dbReference>
<evidence type="ECO:0000256" key="3">
    <source>
        <dbReference type="ARBA" id="ARBA00022989"/>
    </source>
</evidence>
<dbReference type="AlphaFoldDB" id="J0NRC8"/>
<feature type="transmembrane region" description="Helical" evidence="5">
    <location>
        <begin position="38"/>
        <end position="60"/>
    </location>
</feature>
<gene>
    <name evidence="7" type="ORF">HMPREF1317_2335</name>
</gene>
<evidence type="ECO:0000259" key="6">
    <source>
        <dbReference type="Pfam" id="PF06271"/>
    </source>
</evidence>
<reference evidence="7 8" key="1">
    <citation type="submission" date="2012-05" db="EMBL/GenBank/DDBJ databases">
        <authorList>
            <person name="Harkins D.M."/>
            <person name="Madupu R."/>
            <person name="Durkin A.S."/>
            <person name="Torralba M."/>
            <person name="Methe B."/>
            <person name="Sutton G.G."/>
            <person name="Nelson K.E."/>
        </authorList>
    </citation>
    <scope>NUCLEOTIDE SEQUENCE [LARGE SCALE GENOMIC DNA]</scope>
    <source>
        <strain evidence="7 8">F0490</strain>
    </source>
</reference>
<keyword evidence="8" id="KW-1185">Reference proteome</keyword>
<organism evidence="7 8">
    <name type="scientific">Schaalia georgiae F0490</name>
    <dbReference type="NCBI Taxonomy" id="1125717"/>
    <lineage>
        <taxon>Bacteria</taxon>
        <taxon>Bacillati</taxon>
        <taxon>Actinomycetota</taxon>
        <taxon>Actinomycetes</taxon>
        <taxon>Actinomycetales</taxon>
        <taxon>Actinomycetaceae</taxon>
        <taxon>Schaalia</taxon>
    </lineage>
</organism>
<comment type="subcellular location">
    <subcellularLocation>
        <location evidence="1">Membrane</location>
        <topology evidence="1">Multi-pass membrane protein</topology>
    </subcellularLocation>
</comment>
<evidence type="ECO:0000256" key="2">
    <source>
        <dbReference type="ARBA" id="ARBA00022692"/>
    </source>
</evidence>
<keyword evidence="2 5" id="KW-0812">Transmembrane</keyword>
<evidence type="ECO:0000313" key="8">
    <source>
        <dbReference type="Proteomes" id="UP000004578"/>
    </source>
</evidence>
<evidence type="ECO:0000256" key="4">
    <source>
        <dbReference type="ARBA" id="ARBA00023136"/>
    </source>
</evidence>
<name>J0NRC8_9ACTO</name>
<dbReference type="Pfam" id="PF06271">
    <property type="entry name" value="RDD"/>
    <property type="match status" value="1"/>
</dbReference>
<dbReference type="Proteomes" id="UP000004578">
    <property type="component" value="Unassembled WGS sequence"/>
</dbReference>
<accession>J0NRC8</accession>
<evidence type="ECO:0000313" key="7">
    <source>
        <dbReference type="EMBL" id="EJF47372.1"/>
    </source>
</evidence>
<evidence type="ECO:0000256" key="5">
    <source>
        <dbReference type="SAM" id="Phobius"/>
    </source>
</evidence>
<keyword evidence="3 5" id="KW-1133">Transmembrane helix</keyword>
<comment type="caution">
    <text evidence="7">The sequence shown here is derived from an EMBL/GenBank/DDBJ whole genome shotgun (WGS) entry which is preliminary data.</text>
</comment>
<dbReference type="PANTHER" id="PTHR38480:SF1">
    <property type="entry name" value="SLR0254 PROTEIN"/>
    <property type="match status" value="1"/>
</dbReference>
<feature type="transmembrane region" description="Helical" evidence="5">
    <location>
        <begin position="72"/>
        <end position="90"/>
    </location>
</feature>
<dbReference type="InterPro" id="IPR010432">
    <property type="entry name" value="RDD"/>
</dbReference>
<dbReference type="PANTHER" id="PTHR38480">
    <property type="entry name" value="SLR0254 PROTEIN"/>
    <property type="match status" value="1"/>
</dbReference>
<feature type="transmembrane region" description="Helical" evidence="5">
    <location>
        <begin position="126"/>
        <end position="145"/>
    </location>
</feature>
<evidence type="ECO:0000256" key="1">
    <source>
        <dbReference type="ARBA" id="ARBA00004141"/>
    </source>
</evidence>
<sequence>MSHMSASRVATIDLSAESVRTGEAVELDIIPAEPPYRFASAFVDFAAYGATAVTVLYVVMRSWRHPTAQQEKIFTICLIASATLLVPLAVEALTRGSSLGKWAFSLRAVRDDGGPVSLRHIFVRRLVGVIELALFALPTLVSMFLTTRGKRLGDLAAGTIVVRQPTGAIHPPLLMPPALAAWASTAVVLPVDGALRREALAFLRVNAELAPAVRAAGGADLAMRLRAYAETPIPAGAHPEQVIAAILVVGRDKDWRRERTRVAAAQERLDRATAGRFGIPPTA</sequence>
<proteinExistence type="predicted"/>
<keyword evidence="4 5" id="KW-0472">Membrane</keyword>
<feature type="domain" description="RDD" evidence="6">
    <location>
        <begin position="34"/>
        <end position="158"/>
    </location>
</feature>
<dbReference type="GO" id="GO:0016020">
    <property type="term" value="C:membrane"/>
    <property type="evidence" value="ECO:0007669"/>
    <property type="project" value="UniProtKB-SubCell"/>
</dbReference>
<dbReference type="PATRIC" id="fig|1125717.3.peg.622"/>